<name>A0A024TEL1_9STRA</name>
<proteinExistence type="predicted"/>
<dbReference type="VEuPathDB" id="FungiDB:H310_13060"/>
<dbReference type="EMBL" id="KI913998">
    <property type="protein sequence ID" value="ETV92605.1"/>
    <property type="molecule type" value="Genomic_DNA"/>
</dbReference>
<dbReference type="GeneID" id="20090110"/>
<dbReference type="RefSeq" id="XP_008878641.1">
    <property type="nucleotide sequence ID" value="XM_008880419.1"/>
</dbReference>
<accession>A0A024TEL1</accession>
<sequence>MRMRRGTWRRPRDLLAERKRGFSWKQVRRSMVIMLAVPSTSVHVVCGNEQRPPMVIDVRRKARVEDGRLGEAISNRRADRHVVRLRIFDGKAVHEVQRLGNHHIFELFRARRDKSKRRDFRGAVVLGAVACRICVRGPVLENIHLICRDSNGCISSGRFRRDHTRGLPSRRVTCPRYLGRRAFRYRWPLR</sequence>
<reference evidence="1" key="1">
    <citation type="submission" date="2013-12" db="EMBL/GenBank/DDBJ databases">
        <title>The Genome Sequence of Aphanomyces invadans NJM9701.</title>
        <authorList>
            <consortium name="The Broad Institute Genomics Platform"/>
            <person name="Russ C."/>
            <person name="Tyler B."/>
            <person name="van West P."/>
            <person name="Dieguez-Uribeondo J."/>
            <person name="Young S.K."/>
            <person name="Zeng Q."/>
            <person name="Gargeya S."/>
            <person name="Fitzgerald M."/>
            <person name="Abouelleil A."/>
            <person name="Alvarado L."/>
            <person name="Chapman S.B."/>
            <person name="Gainer-Dewar J."/>
            <person name="Goldberg J."/>
            <person name="Griggs A."/>
            <person name="Gujja S."/>
            <person name="Hansen M."/>
            <person name="Howarth C."/>
            <person name="Imamovic A."/>
            <person name="Ireland A."/>
            <person name="Larimer J."/>
            <person name="McCowan C."/>
            <person name="Murphy C."/>
            <person name="Pearson M."/>
            <person name="Poon T.W."/>
            <person name="Priest M."/>
            <person name="Roberts A."/>
            <person name="Saif S."/>
            <person name="Shea T."/>
            <person name="Sykes S."/>
            <person name="Wortman J."/>
            <person name="Nusbaum C."/>
            <person name="Birren B."/>
        </authorList>
    </citation>
    <scope>NUCLEOTIDE SEQUENCE [LARGE SCALE GENOMIC DNA]</scope>
    <source>
        <strain evidence="1">NJM9701</strain>
    </source>
</reference>
<evidence type="ECO:0000313" key="1">
    <source>
        <dbReference type="EMBL" id="ETV92605.1"/>
    </source>
</evidence>
<protein>
    <submittedName>
        <fullName evidence="1">Uncharacterized protein</fullName>
    </submittedName>
</protein>
<organism evidence="1">
    <name type="scientific">Aphanomyces invadans</name>
    <dbReference type="NCBI Taxonomy" id="157072"/>
    <lineage>
        <taxon>Eukaryota</taxon>
        <taxon>Sar</taxon>
        <taxon>Stramenopiles</taxon>
        <taxon>Oomycota</taxon>
        <taxon>Saprolegniomycetes</taxon>
        <taxon>Saprolegniales</taxon>
        <taxon>Verrucalvaceae</taxon>
        <taxon>Aphanomyces</taxon>
    </lineage>
</organism>
<dbReference type="AlphaFoldDB" id="A0A024TEL1"/>
<gene>
    <name evidence="1" type="ORF">H310_13060</name>
</gene>